<dbReference type="GO" id="GO:0015423">
    <property type="term" value="F:ABC-type maltose transporter activity"/>
    <property type="evidence" value="ECO:0007669"/>
    <property type="project" value="TreeGrafter"/>
</dbReference>
<dbReference type="PROSITE" id="PS50893">
    <property type="entry name" value="ABC_TRANSPORTER_2"/>
    <property type="match status" value="1"/>
</dbReference>
<dbReference type="AlphaFoldDB" id="A0A2S3VZN5"/>
<dbReference type="InterPro" id="IPR047641">
    <property type="entry name" value="ABC_transpr_MalK/UgpC-like"/>
</dbReference>
<reference evidence="9 10" key="1">
    <citation type="submission" date="2018-01" db="EMBL/GenBank/DDBJ databases">
        <title>Draft Genome Sequence of Komagataeibacter maltaceti LMG 1529, a Vinegar Producing Acetic Acid Bacterium Isolated from Malt Vinegar Brewery Acetifiers.</title>
        <authorList>
            <person name="Zhang Q."/>
            <person name="Hollensteiner J."/>
            <person name="Poehlein A."/>
            <person name="Daniel R."/>
        </authorList>
    </citation>
    <scope>NUCLEOTIDE SEQUENCE [LARGE SCALE GENOMIC DNA]</scope>
    <source>
        <strain evidence="9 10">LMG 1529</strain>
    </source>
</reference>
<keyword evidence="10" id="KW-1185">Reference proteome</keyword>
<name>A0A2S3VZN5_9PROT</name>
<sequence>MAKVELRNLRKTYLSEEIIKGVSLAIAEREFIVFVGPSGCGKSTLLRMIAGLEDISAGDLLIDGRRVNDTDPARRGVAMVFQSYALYPHMNVYRNMEFSLRLAGMPEAERRQRIGDVARILQLESYLEHKPGQLSGGQRQRVAIGRAIVRNPKVFLFDEPLSNLDAALRGQMRVELASLHRRLGATTIYVTHDQVEAMTMADRIVVLNKGVVEQIGTPLELYHRPCNLFVARFMGSPPMNLLPATLAPPAPDGTMQVRAGTIGISLPPQQAALEAGASVTLGIRPEHILIDLKGTVQGMVEVSERLGAVTLLHVRLPDGQMIVVQTGGDNTDRADTPIRMTFEEEHCHLFDARGTALPHRAEHPLLSDA</sequence>
<dbReference type="GO" id="GO:1990060">
    <property type="term" value="C:maltose transport complex"/>
    <property type="evidence" value="ECO:0007669"/>
    <property type="project" value="TreeGrafter"/>
</dbReference>
<dbReference type="InterPro" id="IPR027417">
    <property type="entry name" value="P-loop_NTPase"/>
</dbReference>
<keyword evidence="9" id="KW-0378">Hydrolase</keyword>
<evidence type="ECO:0000256" key="7">
    <source>
        <dbReference type="ARBA" id="ARBA00023136"/>
    </source>
</evidence>
<dbReference type="Gene3D" id="2.40.50.140">
    <property type="entry name" value="Nucleic acid-binding proteins"/>
    <property type="match status" value="1"/>
</dbReference>
<dbReference type="InterPro" id="IPR008995">
    <property type="entry name" value="Mo/tungstate-bd_C_term_dom"/>
</dbReference>
<dbReference type="GO" id="GO:0005524">
    <property type="term" value="F:ATP binding"/>
    <property type="evidence" value="ECO:0007669"/>
    <property type="project" value="UniProtKB-KW"/>
</dbReference>
<keyword evidence="5" id="KW-0547">Nucleotide-binding</keyword>
<keyword evidence="3" id="KW-1003">Cell membrane</keyword>
<dbReference type="Proteomes" id="UP000237344">
    <property type="component" value="Unassembled WGS sequence"/>
</dbReference>
<evidence type="ECO:0000256" key="4">
    <source>
        <dbReference type="ARBA" id="ARBA00022519"/>
    </source>
</evidence>
<dbReference type="FunFam" id="3.40.50.300:FF:000042">
    <property type="entry name" value="Maltose/maltodextrin ABC transporter, ATP-binding protein"/>
    <property type="match status" value="1"/>
</dbReference>
<dbReference type="PANTHER" id="PTHR43875">
    <property type="entry name" value="MALTODEXTRIN IMPORT ATP-BINDING PROTEIN MSMX"/>
    <property type="match status" value="1"/>
</dbReference>
<dbReference type="Gene3D" id="3.40.50.300">
    <property type="entry name" value="P-loop containing nucleotide triphosphate hydrolases"/>
    <property type="match status" value="1"/>
</dbReference>
<dbReference type="EMBL" id="POTC01000033">
    <property type="protein sequence ID" value="POF62104.1"/>
    <property type="molecule type" value="Genomic_DNA"/>
</dbReference>
<proteinExistence type="inferred from homology"/>
<dbReference type="EC" id="3.6.3.19" evidence="9"/>
<dbReference type="RefSeq" id="WP_110095834.1">
    <property type="nucleotide sequence ID" value="NZ_NKUE01000025.1"/>
</dbReference>
<keyword evidence="2" id="KW-0813">Transport</keyword>
<evidence type="ECO:0000256" key="5">
    <source>
        <dbReference type="ARBA" id="ARBA00022741"/>
    </source>
</evidence>
<evidence type="ECO:0000256" key="3">
    <source>
        <dbReference type="ARBA" id="ARBA00022475"/>
    </source>
</evidence>
<evidence type="ECO:0000259" key="8">
    <source>
        <dbReference type="PROSITE" id="PS50893"/>
    </source>
</evidence>
<accession>A0A2S3VZN5</accession>
<keyword evidence="4" id="KW-0997">Cell inner membrane</keyword>
<dbReference type="InterPro" id="IPR040582">
    <property type="entry name" value="OB_MalK-like"/>
</dbReference>
<dbReference type="SMART" id="SM00382">
    <property type="entry name" value="AAA"/>
    <property type="match status" value="1"/>
</dbReference>
<evidence type="ECO:0000256" key="1">
    <source>
        <dbReference type="ARBA" id="ARBA00005417"/>
    </source>
</evidence>
<dbReference type="InterPro" id="IPR003439">
    <property type="entry name" value="ABC_transporter-like_ATP-bd"/>
</dbReference>
<dbReference type="GO" id="GO:0016887">
    <property type="term" value="F:ATP hydrolysis activity"/>
    <property type="evidence" value="ECO:0007669"/>
    <property type="project" value="InterPro"/>
</dbReference>
<comment type="similarity">
    <text evidence="1">Belongs to the ABC transporter superfamily.</text>
</comment>
<dbReference type="PROSITE" id="PS00211">
    <property type="entry name" value="ABC_TRANSPORTER_1"/>
    <property type="match status" value="1"/>
</dbReference>
<organism evidence="9 10">
    <name type="scientific">Novacetimonas maltaceti</name>
    <dbReference type="NCBI Taxonomy" id="1203393"/>
    <lineage>
        <taxon>Bacteria</taxon>
        <taxon>Pseudomonadati</taxon>
        <taxon>Pseudomonadota</taxon>
        <taxon>Alphaproteobacteria</taxon>
        <taxon>Acetobacterales</taxon>
        <taxon>Acetobacteraceae</taxon>
        <taxon>Novacetimonas</taxon>
    </lineage>
</organism>
<dbReference type="CDD" id="cd03301">
    <property type="entry name" value="ABC_MalK_N"/>
    <property type="match status" value="1"/>
</dbReference>
<keyword evidence="6 9" id="KW-0067">ATP-binding</keyword>
<keyword evidence="7" id="KW-0472">Membrane</keyword>
<protein>
    <submittedName>
        <fullName evidence="9">Maltose/maltodextrin import ATP-binding protein MalK</fullName>
        <ecNumber evidence="9">3.6.3.19</ecNumber>
    </submittedName>
</protein>
<dbReference type="Pfam" id="PF00005">
    <property type="entry name" value="ABC_tran"/>
    <property type="match status" value="1"/>
</dbReference>
<dbReference type="GO" id="GO:0055052">
    <property type="term" value="C:ATP-binding cassette (ABC) transporter complex, substrate-binding subunit-containing"/>
    <property type="evidence" value="ECO:0007669"/>
    <property type="project" value="TreeGrafter"/>
</dbReference>
<dbReference type="Pfam" id="PF17912">
    <property type="entry name" value="OB_MalK"/>
    <property type="match status" value="1"/>
</dbReference>
<dbReference type="PANTHER" id="PTHR43875:SF3">
    <property type="entry name" value="MALTOSE_MALTODEXTRIN IMPORT ATP-BINDING PROTEIN MALK"/>
    <property type="match status" value="1"/>
</dbReference>
<evidence type="ECO:0000313" key="10">
    <source>
        <dbReference type="Proteomes" id="UP000237344"/>
    </source>
</evidence>
<feature type="domain" description="ABC transporter" evidence="8">
    <location>
        <begin position="4"/>
        <end position="234"/>
    </location>
</feature>
<dbReference type="SUPFAM" id="SSF52540">
    <property type="entry name" value="P-loop containing nucleoside triphosphate hydrolases"/>
    <property type="match status" value="1"/>
</dbReference>
<dbReference type="InterPro" id="IPR012340">
    <property type="entry name" value="NA-bd_OB-fold"/>
</dbReference>
<dbReference type="InterPro" id="IPR017871">
    <property type="entry name" value="ABC_transporter-like_CS"/>
</dbReference>
<dbReference type="OrthoDB" id="9802264at2"/>
<evidence type="ECO:0000313" key="9">
    <source>
        <dbReference type="EMBL" id="POF62104.1"/>
    </source>
</evidence>
<comment type="caution">
    <text evidence="9">The sequence shown here is derived from an EMBL/GenBank/DDBJ whole genome shotgun (WGS) entry which is preliminary data.</text>
</comment>
<dbReference type="InterPro" id="IPR003593">
    <property type="entry name" value="AAA+_ATPase"/>
</dbReference>
<dbReference type="NCBIfam" id="NF008653">
    <property type="entry name" value="PRK11650.1"/>
    <property type="match status" value="1"/>
</dbReference>
<evidence type="ECO:0000256" key="6">
    <source>
        <dbReference type="ARBA" id="ARBA00022840"/>
    </source>
</evidence>
<dbReference type="SUPFAM" id="SSF50331">
    <property type="entry name" value="MOP-like"/>
    <property type="match status" value="1"/>
</dbReference>
<dbReference type="Gene3D" id="2.40.50.100">
    <property type="match status" value="1"/>
</dbReference>
<dbReference type="InterPro" id="IPR015855">
    <property type="entry name" value="ABC_transpr_MalK-like"/>
</dbReference>
<gene>
    <name evidence="9" type="primary">malK_1</name>
    <name evidence="9" type="ORF">KMAL_22690</name>
</gene>
<evidence type="ECO:0000256" key="2">
    <source>
        <dbReference type="ARBA" id="ARBA00022448"/>
    </source>
</evidence>